<feature type="region of interest" description="Disordered" evidence="3">
    <location>
        <begin position="300"/>
        <end position="355"/>
    </location>
</feature>
<dbReference type="InterPro" id="IPR011006">
    <property type="entry name" value="CheY-like_superfamily"/>
</dbReference>
<reference evidence="5" key="1">
    <citation type="journal article" date="2021" name="Proc. Natl. Acad. Sci. U.S.A.">
        <title>Three genomes in the algal genus Volvox reveal the fate of a haploid sex-determining region after a transition to homothallism.</title>
        <authorList>
            <person name="Yamamoto K."/>
            <person name="Hamaji T."/>
            <person name="Kawai-Toyooka H."/>
            <person name="Matsuzaki R."/>
            <person name="Takahashi F."/>
            <person name="Nishimura Y."/>
            <person name="Kawachi M."/>
            <person name="Noguchi H."/>
            <person name="Minakuchi Y."/>
            <person name="Umen J.G."/>
            <person name="Toyoda A."/>
            <person name="Nozaki H."/>
        </authorList>
    </citation>
    <scope>NUCLEOTIDE SEQUENCE</scope>
    <source>
        <strain evidence="6">NIES-3785</strain>
        <strain evidence="5">NIES-3786</strain>
    </source>
</reference>
<feature type="modified residue" description="4-aspartylphosphate" evidence="1">
    <location>
        <position position="78"/>
    </location>
</feature>
<dbReference type="OrthoDB" id="273771at2759"/>
<organism evidence="5 7">
    <name type="scientific">Volvox reticuliferus</name>
    <dbReference type="NCBI Taxonomy" id="1737510"/>
    <lineage>
        <taxon>Eukaryota</taxon>
        <taxon>Viridiplantae</taxon>
        <taxon>Chlorophyta</taxon>
        <taxon>core chlorophytes</taxon>
        <taxon>Chlorophyceae</taxon>
        <taxon>CS clade</taxon>
        <taxon>Chlamydomonadales</taxon>
        <taxon>Volvocaceae</taxon>
        <taxon>Volvox</taxon>
    </lineage>
</organism>
<dbReference type="Gene3D" id="3.40.50.2300">
    <property type="match status" value="1"/>
</dbReference>
<dbReference type="PANTHER" id="PTHR44218:SF6">
    <property type="entry name" value="PROTEIN SUPPRESSOR OF PHYA-105 1"/>
    <property type="match status" value="1"/>
</dbReference>
<feature type="compositionally biased region" description="Basic and acidic residues" evidence="3">
    <location>
        <begin position="674"/>
        <end position="691"/>
    </location>
</feature>
<sequence>MATIISPAGEAAGGQVLSVLNPSDIHVLLVDDERLTRLVVGNLLRTCKYKVTIAESGAQALEVLSKAGPGAFQLILTDVIMPDVGGLELLRFVRSHQHLYNVPVIMMSASEAQETMCAALLGSADEYLVKPVTRKEVQNIWMHVMKRYHHAAAVQPAAALEVLQDTTSPPATEAAFVAVADSAAGGSGGTMGGLIPLVSSAGLTGAGLANGGHPAGAAVSGLLAGAPLLSLGQGGSLGLSPEVARDMMRAAAVAASTTAATATGPATGGAGPAALVPPGGPLSIEDGQVAAVRLTGMDQAAGAGPQGSPVLASAEGSALTEAPRQHQCTQRQQHNASQQHVGGSGPAVQKPGGGGCHGASKVNLLKWLRRSNRWVQPKESFWIFCEVLLLLDSCQAAAGMRACGLRPSKLVLYSNGRVAFAPPSLPPSAAAAAMGVTGPVKGGGGDGGNLEGRRKRRRRSAGQLRCAVEEHRPPAATLDGGRCHVRQGQALQGAAAAVMASNTVANAVVSNGLSNAAEAAAVGVPLAMADSTAAAIAGPQTVTAARSQEDDEDALYRSPEEALGHPATQASDMFSLGLLFFELFYVCAGQERAALLRDARQRVLPPSFSRQQPKEAAFAMALLHPDPACRPTLAELLGSAMFRATCTSLRQKAQRPGAPAAAAPVGAAAANGREQPHQHQRRIDHNRKYSQADRGMAATAGPSAEGAKQQQRNPAHRLVNGSNDGMWRPAAAGTVDAQARDAVVAGAPGVITRSGGPTPAFRGHRRVDYAVLFEFLHMLRKRKLEELAKMDAELAFLTADAQMVEQYLLYLHQTRSAKRQRGGVGGAGAGAIASPPAAGGALVGDLASCGGAGEGIPTMLPPSQPQSTHAHLEQKAATGDMETAAVEAVLDEKGTGDVLAYSGGSEGARLTAASGGNSTTAARVRALPHSAAWSEQHQAAQSKWCRIAHKYEHFEPVFLERCRRPSAPAQAHQGSAEPLSSAAVARRHADAGGLPEPLLRFAEDLAAFATFTTLTPVASLQYGDPHTENAMVAGAAFDRDDEFFALAGVNKRIKIFEREAVLQSSIGTHYPVLEISSRSRLSSVTWSSYIKGHLASADYEGVVQLWDTHTNSELMQFEEHRRRVWSVDFSQADPARLLSGGDDGLVKLWSIQQDTSTSTIELNANVCSVQFSPTSPHIFAAGCANSHIFLYDIRNIANPLYVLAGHTRAVSYVRFLSPTQLVSASTDNTLRLWQLDRLGTSGSAPGSFDASASRPATADAIAASCTQIFRGHVNERNFTGLSLSPDGYITCGSENNRVVCYYQNLPMPVTSFDFAVPDPDAHASGGGGAAAAVACGTVGGGGEGGAGQSAGGGLRLAAGSGAGGVDCGGMGASKSGSRSGTGQFVSSVCWSRRSNLLLAANSVGMVKLLTLH</sequence>
<dbReference type="PANTHER" id="PTHR44218">
    <property type="entry name" value="PROTEIN SPA1-RELATED 2"/>
    <property type="match status" value="1"/>
</dbReference>
<feature type="compositionally biased region" description="Gly residues" evidence="3">
    <location>
        <begin position="440"/>
        <end position="450"/>
    </location>
</feature>
<dbReference type="SUPFAM" id="SSF50978">
    <property type="entry name" value="WD40 repeat-like"/>
    <property type="match status" value="1"/>
</dbReference>
<accession>A0A8J4CWZ8</accession>
<feature type="repeat" description="WD" evidence="2">
    <location>
        <begin position="1203"/>
        <end position="1236"/>
    </location>
</feature>
<feature type="repeat" description="WD" evidence="2">
    <location>
        <begin position="1117"/>
        <end position="1159"/>
    </location>
</feature>
<dbReference type="InterPro" id="IPR015943">
    <property type="entry name" value="WD40/YVTN_repeat-like_dom_sf"/>
</dbReference>
<evidence type="ECO:0000313" key="5">
    <source>
        <dbReference type="EMBL" id="GIL90650.1"/>
    </source>
</evidence>
<dbReference type="PROSITE" id="PS50110">
    <property type="entry name" value="RESPONSE_REGULATORY"/>
    <property type="match status" value="1"/>
</dbReference>
<dbReference type="SMART" id="SM00320">
    <property type="entry name" value="WD40"/>
    <property type="match status" value="7"/>
</dbReference>
<dbReference type="Gene3D" id="1.10.510.10">
    <property type="entry name" value="Transferase(Phosphotransferase) domain 1"/>
    <property type="match status" value="1"/>
</dbReference>
<feature type="compositionally biased region" description="Low complexity" evidence="3">
    <location>
        <begin position="656"/>
        <end position="672"/>
    </location>
</feature>
<comment type="caution">
    <text evidence="5">The sequence shown here is derived from an EMBL/GenBank/DDBJ whole genome shotgun (WGS) entry which is preliminary data.</text>
</comment>
<dbReference type="PROSITE" id="PS50294">
    <property type="entry name" value="WD_REPEATS_REGION"/>
    <property type="match status" value="2"/>
</dbReference>
<keyword evidence="7" id="KW-1185">Reference proteome</keyword>
<evidence type="ECO:0000256" key="2">
    <source>
        <dbReference type="PROSITE-ProRule" id="PRU00221"/>
    </source>
</evidence>
<keyword evidence="1" id="KW-0597">Phosphoprotein</keyword>
<dbReference type="Gene3D" id="2.130.10.10">
    <property type="entry name" value="YVTN repeat-like/Quinoprotein amine dehydrogenase"/>
    <property type="match status" value="1"/>
</dbReference>
<dbReference type="InterPro" id="IPR001680">
    <property type="entry name" value="WD40_rpt"/>
</dbReference>
<protein>
    <recommendedName>
        <fullName evidence="4">Response regulatory domain-containing protein</fullName>
    </recommendedName>
</protein>
<dbReference type="InterPro" id="IPR011009">
    <property type="entry name" value="Kinase-like_dom_sf"/>
</dbReference>
<feature type="compositionally biased region" description="Polar residues" evidence="3">
    <location>
        <begin position="326"/>
        <end position="341"/>
    </location>
</feature>
<evidence type="ECO:0000313" key="6">
    <source>
        <dbReference type="EMBL" id="GIM12392.1"/>
    </source>
</evidence>
<dbReference type="GO" id="GO:0000160">
    <property type="term" value="P:phosphorelay signal transduction system"/>
    <property type="evidence" value="ECO:0007669"/>
    <property type="project" value="InterPro"/>
</dbReference>
<evidence type="ECO:0000313" key="7">
    <source>
        <dbReference type="Proteomes" id="UP000747110"/>
    </source>
</evidence>
<dbReference type="SUPFAM" id="SSF52172">
    <property type="entry name" value="CheY-like"/>
    <property type="match status" value="1"/>
</dbReference>
<feature type="domain" description="Response regulatory" evidence="4">
    <location>
        <begin position="26"/>
        <end position="145"/>
    </location>
</feature>
<dbReference type="PROSITE" id="PS50082">
    <property type="entry name" value="WD_REPEATS_2"/>
    <property type="match status" value="2"/>
</dbReference>
<name>A0A8J4CWZ8_9CHLO</name>
<feature type="region of interest" description="Disordered" evidence="3">
    <location>
        <begin position="653"/>
        <end position="725"/>
    </location>
</feature>
<dbReference type="Pfam" id="PF00072">
    <property type="entry name" value="Response_reg"/>
    <property type="match status" value="1"/>
</dbReference>
<dbReference type="SMART" id="SM00448">
    <property type="entry name" value="REC"/>
    <property type="match status" value="1"/>
</dbReference>
<dbReference type="Proteomes" id="UP000722791">
    <property type="component" value="Unassembled WGS sequence"/>
</dbReference>
<feature type="region of interest" description="Disordered" evidence="3">
    <location>
        <begin position="440"/>
        <end position="462"/>
    </location>
</feature>
<dbReference type="InterPro" id="IPR001789">
    <property type="entry name" value="Sig_transdc_resp-reg_receiver"/>
</dbReference>
<dbReference type="InterPro" id="IPR044630">
    <property type="entry name" value="SPA1/2/3/4"/>
</dbReference>
<keyword evidence="2" id="KW-0853">WD repeat</keyword>
<evidence type="ECO:0000256" key="1">
    <source>
        <dbReference type="PROSITE-ProRule" id="PRU00169"/>
    </source>
</evidence>
<evidence type="ECO:0000259" key="4">
    <source>
        <dbReference type="PROSITE" id="PS50110"/>
    </source>
</evidence>
<dbReference type="EMBL" id="BNCP01000059">
    <property type="protein sequence ID" value="GIL90650.1"/>
    <property type="molecule type" value="Genomic_DNA"/>
</dbReference>
<dbReference type="EMBL" id="BNCQ01000043">
    <property type="protein sequence ID" value="GIM12392.1"/>
    <property type="molecule type" value="Genomic_DNA"/>
</dbReference>
<dbReference type="InterPro" id="IPR036322">
    <property type="entry name" value="WD40_repeat_dom_sf"/>
</dbReference>
<gene>
    <name evidence="5" type="ORF">Vretifemale_18351</name>
    <name evidence="6" type="ORF">Vretimale_15730</name>
</gene>
<dbReference type="GO" id="GO:0009640">
    <property type="term" value="P:photomorphogenesis"/>
    <property type="evidence" value="ECO:0007669"/>
    <property type="project" value="InterPro"/>
</dbReference>
<proteinExistence type="predicted"/>
<dbReference type="Proteomes" id="UP000747110">
    <property type="component" value="Unassembled WGS sequence"/>
</dbReference>
<dbReference type="Pfam" id="PF00400">
    <property type="entry name" value="WD40"/>
    <property type="match status" value="3"/>
</dbReference>
<evidence type="ECO:0000256" key="3">
    <source>
        <dbReference type="SAM" id="MobiDB-lite"/>
    </source>
</evidence>
<dbReference type="SUPFAM" id="SSF56112">
    <property type="entry name" value="Protein kinase-like (PK-like)"/>
    <property type="match status" value="1"/>
</dbReference>